<protein>
    <recommendedName>
        <fullName evidence="2">DUF5716 domain-containing protein</fullName>
    </recommendedName>
</protein>
<dbReference type="InterPro" id="IPR043770">
    <property type="entry name" value="DUF5716_C"/>
</dbReference>
<sequence>MIMRKGGILGYDLNEKNCQISYYDETKEEPETMGAAADNFQIPLILGYYRERWVFGLEAKRLASVQEGTMVSDLFEKAVRREKVKIGSKKRDAVWLLAKFIRMTLEGFEDIAFITFSVPFTNIDMSKMLKGIGQRLGVAKECVCVQDYKESFCQYMFYQPKELWQYESALFYCDAQEIRAYMLRRLNAVGVKDRDMFVTVEEVASAQMNELAAIYTLLNKEKEKVKDKAKAADDRFKRFIQSVFEKKVVSSVYLTGEGFENNWYPNSLKVLCNGRRAFIGNNLYSKGACYTSMRRYLEYHEGPVYLDDTKMTEQICLRMRVNGQEGWYPIVSWGTHWYEADGQWEVILEDTSDIEIHVESLAGEELQVETVSLEGLPNRRDYSLRVQIEVLFMDERTCRLMFKDVGFGEFFPSTGFQVGKTIHLGGINGQFNSMS</sequence>
<reference evidence="3 4" key="1">
    <citation type="submission" date="2019-12" db="EMBL/GenBank/DDBJ databases">
        <title>Sporaefaciens musculi gen. nov., sp. nov., a novel bacterium isolated from the caecum of an obese mouse.</title>
        <authorList>
            <person name="Rasmussen T.S."/>
            <person name="Streidl T."/>
            <person name="Hitch T.C.A."/>
            <person name="Wortmann E."/>
            <person name="Deptula P."/>
            <person name="Hansen M."/>
            <person name="Nielsen D.S."/>
            <person name="Clavel T."/>
            <person name="Vogensen F.K."/>
        </authorList>
    </citation>
    <scope>NUCLEOTIDE SEQUENCE [LARGE SCALE GENOMIC DNA]</scope>
    <source>
        <strain evidence="3 4">WCA-9-b2</strain>
    </source>
</reference>
<keyword evidence="4" id="KW-1185">Reference proteome</keyword>
<comment type="caution">
    <text evidence="3">The sequence shown here is derived from an EMBL/GenBank/DDBJ whole genome shotgun (WGS) entry which is preliminary data.</text>
</comment>
<name>A0A7X3SIM8_9FIRM</name>
<dbReference type="Pfam" id="PF18980">
    <property type="entry name" value="DUF5716_C"/>
    <property type="match status" value="1"/>
</dbReference>
<evidence type="ECO:0000313" key="4">
    <source>
        <dbReference type="Proteomes" id="UP000460412"/>
    </source>
</evidence>
<proteinExistence type="predicted"/>
<feature type="coiled-coil region" evidence="1">
    <location>
        <begin position="208"/>
        <end position="235"/>
    </location>
</feature>
<dbReference type="Proteomes" id="UP000460412">
    <property type="component" value="Unassembled WGS sequence"/>
</dbReference>
<keyword evidence="1" id="KW-0175">Coiled coil</keyword>
<evidence type="ECO:0000256" key="1">
    <source>
        <dbReference type="SAM" id="Coils"/>
    </source>
</evidence>
<dbReference type="EMBL" id="WUQX01000001">
    <property type="protein sequence ID" value="MXP75504.1"/>
    <property type="molecule type" value="Genomic_DNA"/>
</dbReference>
<organism evidence="3 4">
    <name type="scientific">Sporofaciens musculi</name>
    <dbReference type="NCBI Taxonomy" id="2681861"/>
    <lineage>
        <taxon>Bacteria</taxon>
        <taxon>Bacillati</taxon>
        <taxon>Bacillota</taxon>
        <taxon>Clostridia</taxon>
        <taxon>Lachnospirales</taxon>
        <taxon>Lachnospiraceae</taxon>
        <taxon>Sporofaciens</taxon>
    </lineage>
</organism>
<dbReference type="AlphaFoldDB" id="A0A7X3SIM8"/>
<gene>
    <name evidence="3" type="ORF">GN277_08945</name>
</gene>
<evidence type="ECO:0000313" key="3">
    <source>
        <dbReference type="EMBL" id="MXP75504.1"/>
    </source>
</evidence>
<accession>A0A7X3SIM8</accession>
<evidence type="ECO:0000259" key="2">
    <source>
        <dbReference type="Pfam" id="PF18980"/>
    </source>
</evidence>
<feature type="domain" description="DUF5716" evidence="2">
    <location>
        <begin position="114"/>
        <end position="424"/>
    </location>
</feature>